<dbReference type="CDD" id="cd11743">
    <property type="entry name" value="Cthe_2751_like"/>
    <property type="match status" value="1"/>
</dbReference>
<evidence type="ECO:0000313" key="3">
    <source>
        <dbReference type="Proteomes" id="UP001500742"/>
    </source>
</evidence>
<keyword evidence="3" id="KW-1185">Reference proteome</keyword>
<dbReference type="InterPro" id="IPR038692">
    <property type="entry name" value="Cthe_2751_sf"/>
</dbReference>
<sequence length="130" mass="14834">MINDRDIKELIPKHKDDQKVIAGLKKLSFEQLKPIIPELLEWIQDMNWPIAGPIAEVLKPFGNRINAEIIKILKTGDDGWEWNVLAIFARNTTDPLLLSEIERIAKFPTKSEIDGEVDLEAMAILNGDYK</sequence>
<feature type="domain" description="DUF5071" evidence="1">
    <location>
        <begin position="10"/>
        <end position="125"/>
    </location>
</feature>
<protein>
    <recommendedName>
        <fullName evidence="1">DUF5071 domain-containing protein</fullName>
    </recommendedName>
</protein>
<dbReference type="Pfam" id="PF16804">
    <property type="entry name" value="DUF5071"/>
    <property type="match status" value="1"/>
</dbReference>
<name>A0ABP7Q5Q0_9SPHI</name>
<comment type="caution">
    <text evidence="2">The sequence shown here is derived from an EMBL/GenBank/DDBJ whole genome shotgun (WGS) entry which is preliminary data.</text>
</comment>
<organism evidence="2 3">
    <name type="scientific">Mucilaginibacter dorajii</name>
    <dbReference type="NCBI Taxonomy" id="692994"/>
    <lineage>
        <taxon>Bacteria</taxon>
        <taxon>Pseudomonadati</taxon>
        <taxon>Bacteroidota</taxon>
        <taxon>Sphingobacteriia</taxon>
        <taxon>Sphingobacteriales</taxon>
        <taxon>Sphingobacteriaceae</taxon>
        <taxon>Mucilaginibacter</taxon>
    </lineage>
</organism>
<gene>
    <name evidence="2" type="ORF">GCM10022210_29360</name>
</gene>
<accession>A0ABP7Q5Q0</accession>
<reference evidence="3" key="1">
    <citation type="journal article" date="2019" name="Int. J. Syst. Evol. Microbiol.">
        <title>The Global Catalogue of Microorganisms (GCM) 10K type strain sequencing project: providing services to taxonomists for standard genome sequencing and annotation.</title>
        <authorList>
            <consortium name="The Broad Institute Genomics Platform"/>
            <consortium name="The Broad Institute Genome Sequencing Center for Infectious Disease"/>
            <person name="Wu L."/>
            <person name="Ma J."/>
        </authorList>
    </citation>
    <scope>NUCLEOTIDE SEQUENCE [LARGE SCALE GENOMIC DNA]</scope>
    <source>
        <strain evidence="3">JCM 16601</strain>
    </source>
</reference>
<dbReference type="InterPro" id="IPR031837">
    <property type="entry name" value="DUF5071"/>
</dbReference>
<dbReference type="RefSeq" id="WP_259087256.1">
    <property type="nucleotide sequence ID" value="NZ_BAAAZC010000019.1"/>
</dbReference>
<evidence type="ECO:0000313" key="2">
    <source>
        <dbReference type="EMBL" id="GAA3976686.1"/>
    </source>
</evidence>
<dbReference type="Proteomes" id="UP001500742">
    <property type="component" value="Unassembled WGS sequence"/>
</dbReference>
<evidence type="ECO:0000259" key="1">
    <source>
        <dbReference type="Pfam" id="PF16804"/>
    </source>
</evidence>
<dbReference type="EMBL" id="BAAAZC010000019">
    <property type="protein sequence ID" value="GAA3976686.1"/>
    <property type="molecule type" value="Genomic_DNA"/>
</dbReference>
<dbReference type="Gene3D" id="1.25.40.750">
    <property type="entry name" value="Domain of unknown function DUF5071"/>
    <property type="match status" value="1"/>
</dbReference>
<proteinExistence type="predicted"/>